<feature type="region of interest" description="Disordered" evidence="4">
    <location>
        <begin position="136"/>
        <end position="159"/>
    </location>
</feature>
<organism evidence="6 7">
    <name type="scientific">Gordonia cholesterolivorans</name>
    <dbReference type="NCBI Taxonomy" id="559625"/>
    <lineage>
        <taxon>Bacteria</taxon>
        <taxon>Bacillati</taxon>
        <taxon>Actinomycetota</taxon>
        <taxon>Actinomycetes</taxon>
        <taxon>Mycobacteriales</taxon>
        <taxon>Gordoniaceae</taxon>
        <taxon>Gordonia</taxon>
    </lineage>
</organism>
<keyword evidence="7" id="KW-1185">Reference proteome</keyword>
<dbReference type="Gene3D" id="1.10.10.10">
    <property type="entry name" value="Winged helix-like DNA-binding domain superfamily/Winged helix DNA-binding domain"/>
    <property type="match status" value="1"/>
</dbReference>
<dbReference type="InterPro" id="IPR036390">
    <property type="entry name" value="WH_DNA-bd_sf"/>
</dbReference>
<dbReference type="SUPFAM" id="SSF46785">
    <property type="entry name" value="Winged helix' DNA-binding domain"/>
    <property type="match status" value="1"/>
</dbReference>
<keyword evidence="1" id="KW-0805">Transcription regulation</keyword>
<dbReference type="PANTHER" id="PTHR33204">
    <property type="entry name" value="TRANSCRIPTIONAL REGULATOR, MARR FAMILY"/>
    <property type="match status" value="1"/>
</dbReference>
<feature type="domain" description="HTH hxlR-type" evidence="5">
    <location>
        <begin position="11"/>
        <end position="110"/>
    </location>
</feature>
<dbReference type="RefSeq" id="WP_006897488.1">
    <property type="nucleotide sequence ID" value="NZ_BAAARB010000016.1"/>
</dbReference>
<dbReference type="PROSITE" id="PS51118">
    <property type="entry name" value="HTH_HXLR"/>
    <property type="match status" value="1"/>
</dbReference>
<dbReference type="InterPro" id="IPR036388">
    <property type="entry name" value="WH-like_DNA-bd_sf"/>
</dbReference>
<evidence type="ECO:0000259" key="5">
    <source>
        <dbReference type="PROSITE" id="PS51118"/>
    </source>
</evidence>
<protein>
    <submittedName>
        <fullName evidence="6">Helix-turn-helix domain-containing protein</fullName>
    </submittedName>
</protein>
<name>A0ABP5US42_9ACTN</name>
<evidence type="ECO:0000313" key="7">
    <source>
        <dbReference type="Proteomes" id="UP001501170"/>
    </source>
</evidence>
<accession>A0ABP5US42</accession>
<gene>
    <name evidence="6" type="ORF">GCM10009855_28510</name>
</gene>
<proteinExistence type="predicted"/>
<dbReference type="InterPro" id="IPR002577">
    <property type="entry name" value="HTH_HxlR"/>
</dbReference>
<dbReference type="Proteomes" id="UP001501170">
    <property type="component" value="Unassembled WGS sequence"/>
</dbReference>
<reference evidence="7" key="1">
    <citation type="journal article" date="2019" name="Int. J. Syst. Evol. Microbiol.">
        <title>The Global Catalogue of Microorganisms (GCM) 10K type strain sequencing project: providing services to taxonomists for standard genome sequencing and annotation.</title>
        <authorList>
            <consortium name="The Broad Institute Genomics Platform"/>
            <consortium name="The Broad Institute Genome Sequencing Center for Infectious Disease"/>
            <person name="Wu L."/>
            <person name="Ma J."/>
        </authorList>
    </citation>
    <scope>NUCLEOTIDE SEQUENCE [LARGE SCALE GENOMIC DNA]</scope>
    <source>
        <strain evidence="7">JCM 16227</strain>
    </source>
</reference>
<keyword evidence="3" id="KW-0804">Transcription</keyword>
<keyword evidence="2" id="KW-0238">DNA-binding</keyword>
<dbReference type="Pfam" id="PF01638">
    <property type="entry name" value="HxlR"/>
    <property type="match status" value="1"/>
</dbReference>
<sequence>MDWLDFDTDNCSVQRTLDVIGDRWSVLVLREVFNGVRRFDRIKQHTGISDSVLSDRLRRLLDAGVLVASEYREPGSRRRKEYRLTDAGLDLQPVLISMLRWGDKHRADPAGPSLNVVHRGCGAPVRTEIVCDAGHPVPQREVRNEPGPGARKRATGPVA</sequence>
<evidence type="ECO:0000256" key="4">
    <source>
        <dbReference type="SAM" id="MobiDB-lite"/>
    </source>
</evidence>
<evidence type="ECO:0000256" key="1">
    <source>
        <dbReference type="ARBA" id="ARBA00023015"/>
    </source>
</evidence>
<dbReference type="EMBL" id="BAAARB010000016">
    <property type="protein sequence ID" value="GAA2386670.1"/>
    <property type="molecule type" value="Genomic_DNA"/>
</dbReference>
<evidence type="ECO:0000256" key="3">
    <source>
        <dbReference type="ARBA" id="ARBA00023163"/>
    </source>
</evidence>
<dbReference type="PANTHER" id="PTHR33204:SF18">
    <property type="entry name" value="TRANSCRIPTIONAL REGULATORY PROTEIN"/>
    <property type="match status" value="1"/>
</dbReference>
<evidence type="ECO:0000256" key="2">
    <source>
        <dbReference type="ARBA" id="ARBA00023125"/>
    </source>
</evidence>
<feature type="compositionally biased region" description="Basic residues" evidence="4">
    <location>
        <begin position="150"/>
        <end position="159"/>
    </location>
</feature>
<comment type="caution">
    <text evidence="6">The sequence shown here is derived from an EMBL/GenBank/DDBJ whole genome shotgun (WGS) entry which is preliminary data.</text>
</comment>
<evidence type="ECO:0000313" key="6">
    <source>
        <dbReference type="EMBL" id="GAA2386670.1"/>
    </source>
</evidence>